<organism evidence="2">
    <name type="scientific">Ananas comosus var. bracteatus</name>
    <name type="common">red pineapple</name>
    <dbReference type="NCBI Taxonomy" id="296719"/>
    <lineage>
        <taxon>Eukaryota</taxon>
        <taxon>Viridiplantae</taxon>
        <taxon>Streptophyta</taxon>
        <taxon>Embryophyta</taxon>
        <taxon>Tracheophyta</taxon>
        <taxon>Spermatophyta</taxon>
        <taxon>Magnoliopsida</taxon>
        <taxon>Liliopsida</taxon>
        <taxon>Poales</taxon>
        <taxon>Bromeliaceae</taxon>
        <taxon>Bromelioideae</taxon>
        <taxon>Ananas</taxon>
    </lineage>
</organism>
<dbReference type="InterPro" id="IPR002182">
    <property type="entry name" value="NB-ARC"/>
</dbReference>
<sequence>MRSRAGARQGTEPAGATALVIPAAERRSLEGDVAARSWLSGLADAAYHLDGMLDELECEAHRSLTEVRGDTYSFSAFSHSFRTVFFAKFKTTVERLHAFDKEKHALGLRAPERKRRVNVDTKLSPVGSGILDGAVDDVSEPYPYSGTSRLSTLRLLGENLIELLAGRRFLLVLDGVQTEHLSDWELLCRNLFAGERGSRVVATTRSSSVAKMMCTADMFSLDGLSESDSWSLLKTCTPAVLSSKKKGNGKKKKNSTFKCRDLDKNENLDGVGQEITKLLGGSPGAIRIIASLLPQQQDSDFRREIQNHARLKGARRRMP</sequence>
<reference evidence="2" key="1">
    <citation type="submission" date="2020-07" db="EMBL/GenBank/DDBJ databases">
        <authorList>
            <person name="Lin J."/>
        </authorList>
    </citation>
    <scope>NUCLEOTIDE SEQUENCE</scope>
</reference>
<accession>A0A6V7PE21</accession>
<proteinExistence type="predicted"/>
<dbReference type="Pfam" id="PF00931">
    <property type="entry name" value="NB-ARC"/>
    <property type="match status" value="1"/>
</dbReference>
<dbReference type="PANTHER" id="PTHR36766:SF70">
    <property type="entry name" value="DISEASE RESISTANCE PROTEIN RGA4"/>
    <property type="match status" value="1"/>
</dbReference>
<dbReference type="SUPFAM" id="SSF52540">
    <property type="entry name" value="P-loop containing nucleoside triphosphate hydrolases"/>
    <property type="match status" value="1"/>
</dbReference>
<dbReference type="Gene3D" id="3.40.50.300">
    <property type="entry name" value="P-loop containing nucleotide triphosphate hydrolases"/>
    <property type="match status" value="1"/>
</dbReference>
<evidence type="ECO:0000313" key="2">
    <source>
        <dbReference type="EMBL" id="CAD1829109.1"/>
    </source>
</evidence>
<evidence type="ECO:0000259" key="1">
    <source>
        <dbReference type="Pfam" id="PF00931"/>
    </source>
</evidence>
<dbReference type="AlphaFoldDB" id="A0A6V7PE21"/>
<dbReference type="PANTHER" id="PTHR36766">
    <property type="entry name" value="PLANT BROAD-SPECTRUM MILDEW RESISTANCE PROTEIN RPW8"/>
    <property type="match status" value="1"/>
</dbReference>
<name>A0A6V7PE21_ANACO</name>
<dbReference type="InterPro" id="IPR027417">
    <property type="entry name" value="P-loop_NTPase"/>
</dbReference>
<dbReference type="GO" id="GO:0043531">
    <property type="term" value="F:ADP binding"/>
    <property type="evidence" value="ECO:0007669"/>
    <property type="project" value="InterPro"/>
</dbReference>
<dbReference type="EMBL" id="LR862147">
    <property type="protein sequence ID" value="CAD1829109.1"/>
    <property type="molecule type" value="Genomic_DNA"/>
</dbReference>
<gene>
    <name evidence="2" type="ORF">CB5_LOCUS12320</name>
</gene>
<protein>
    <recommendedName>
        <fullName evidence="1">NB-ARC domain-containing protein</fullName>
    </recommendedName>
</protein>
<feature type="domain" description="NB-ARC" evidence="1">
    <location>
        <begin position="156"/>
        <end position="235"/>
    </location>
</feature>